<dbReference type="Proteomes" id="UP000023152">
    <property type="component" value="Unassembled WGS sequence"/>
</dbReference>
<evidence type="ECO:0000313" key="7">
    <source>
        <dbReference type="Proteomes" id="UP000023152"/>
    </source>
</evidence>
<protein>
    <submittedName>
        <fullName evidence="6">Uncharacterized protein</fullName>
    </submittedName>
</protein>
<evidence type="ECO:0000256" key="2">
    <source>
        <dbReference type="ARBA" id="ARBA00022448"/>
    </source>
</evidence>
<feature type="non-terminal residue" evidence="6">
    <location>
        <position position="1"/>
    </location>
</feature>
<dbReference type="Gene3D" id="1.25.10.10">
    <property type="entry name" value="Leucine-rich Repeat Variant"/>
    <property type="match status" value="1"/>
</dbReference>
<name>X6LKT6_RETFI</name>
<dbReference type="InterPro" id="IPR016024">
    <property type="entry name" value="ARM-type_fold"/>
</dbReference>
<dbReference type="GO" id="GO:0016192">
    <property type="term" value="P:vesicle-mediated transport"/>
    <property type="evidence" value="ECO:0007669"/>
    <property type="project" value="InterPro"/>
</dbReference>
<evidence type="ECO:0000256" key="4">
    <source>
        <dbReference type="ARBA" id="ARBA00023136"/>
    </source>
</evidence>
<keyword evidence="7" id="KW-1185">Reference proteome</keyword>
<sequence>VNLHFIEIMENKGMISSEQIMNNYLRWLVEPLLYRIREDRHSLQWLGLHDLKNCIQKYPTLFYSRSKDLLKQLSVCVDGYYTFALSGTVNVRDENDDEKMEEKKEMEIKEEIEGNEDDVVPWYVLKERLNVLKCLCTHLNVEYVLHQFQSSIHYCRIHSFHDHFAFIFCVQSIVDLAIQFEGALKTGLQILFDIAVDDSMVDMSDGDDIDDDCDSNDKDVLVNESLIGINRLARIYYTMDSVDTEVKCQMKQTCVQLCQFFYLSSYTISSPKHSSFVLLSQPVLSIPGKEAIIYLIGEFGHLLPNFEKFLEIFQSTFLFEPYQLQLAILIAGCKIYLQHPQYNTRQLLRSVLLLGLSKDDLFAPVNHLVKQKTVECWELLGMRHDVEDIDHSKTENIDLIRQCIADAKNVILKPMPISAELHSTLQYGYSNDCDGAISSNDIEKAYDKNDNSGIDHHQDESTDNCMVETEEKKEELQDDLLTS</sequence>
<proteinExistence type="predicted"/>
<organism evidence="6 7">
    <name type="scientific">Reticulomyxa filosa</name>
    <dbReference type="NCBI Taxonomy" id="46433"/>
    <lineage>
        <taxon>Eukaryota</taxon>
        <taxon>Sar</taxon>
        <taxon>Rhizaria</taxon>
        <taxon>Retaria</taxon>
        <taxon>Foraminifera</taxon>
        <taxon>Monothalamids</taxon>
        <taxon>Reticulomyxidae</taxon>
        <taxon>Reticulomyxa</taxon>
    </lineage>
</organism>
<dbReference type="GO" id="GO:0012505">
    <property type="term" value="C:endomembrane system"/>
    <property type="evidence" value="ECO:0007669"/>
    <property type="project" value="UniProtKB-SubCell"/>
</dbReference>
<evidence type="ECO:0000256" key="3">
    <source>
        <dbReference type="ARBA" id="ARBA00022927"/>
    </source>
</evidence>
<evidence type="ECO:0000256" key="1">
    <source>
        <dbReference type="ARBA" id="ARBA00004308"/>
    </source>
</evidence>
<dbReference type="GO" id="GO:0015031">
    <property type="term" value="P:protein transport"/>
    <property type="evidence" value="ECO:0007669"/>
    <property type="project" value="UniProtKB-KW"/>
</dbReference>
<gene>
    <name evidence="6" type="ORF">RFI_35692</name>
</gene>
<dbReference type="SUPFAM" id="SSF48371">
    <property type="entry name" value="ARM repeat"/>
    <property type="match status" value="1"/>
</dbReference>
<evidence type="ECO:0000256" key="5">
    <source>
        <dbReference type="SAM" id="MobiDB-lite"/>
    </source>
</evidence>
<keyword evidence="3" id="KW-0653">Protein transport</keyword>
<feature type="region of interest" description="Disordered" evidence="5">
    <location>
        <begin position="446"/>
        <end position="483"/>
    </location>
</feature>
<accession>X6LKT6</accession>
<evidence type="ECO:0000313" key="6">
    <source>
        <dbReference type="EMBL" id="ETO01747.1"/>
    </source>
</evidence>
<comment type="subcellular location">
    <subcellularLocation>
        <location evidence="1">Endomembrane system</location>
    </subcellularLocation>
</comment>
<feature type="compositionally biased region" description="Basic and acidic residues" evidence="5">
    <location>
        <begin position="446"/>
        <end position="460"/>
    </location>
</feature>
<dbReference type="EMBL" id="ASPP01037493">
    <property type="protein sequence ID" value="ETO01747.1"/>
    <property type="molecule type" value="Genomic_DNA"/>
</dbReference>
<keyword evidence="4" id="KW-0472">Membrane</keyword>
<keyword evidence="2" id="KW-0813">Transport</keyword>
<dbReference type="PANTHER" id="PTHR11134">
    <property type="entry name" value="ADAPTOR COMPLEX SUBUNIT BETA FAMILY MEMBER"/>
    <property type="match status" value="1"/>
</dbReference>
<dbReference type="InterPro" id="IPR011989">
    <property type="entry name" value="ARM-like"/>
</dbReference>
<dbReference type="InterPro" id="IPR026739">
    <property type="entry name" value="AP_beta"/>
</dbReference>
<comment type="caution">
    <text evidence="6">The sequence shown here is derived from an EMBL/GenBank/DDBJ whole genome shotgun (WGS) entry which is preliminary data.</text>
</comment>
<reference evidence="6 7" key="1">
    <citation type="journal article" date="2013" name="Curr. Biol.">
        <title>The Genome of the Foraminiferan Reticulomyxa filosa.</title>
        <authorList>
            <person name="Glockner G."/>
            <person name="Hulsmann N."/>
            <person name="Schleicher M."/>
            <person name="Noegel A.A."/>
            <person name="Eichinger L."/>
            <person name="Gallinger C."/>
            <person name="Pawlowski J."/>
            <person name="Sierra R."/>
            <person name="Euteneuer U."/>
            <person name="Pillet L."/>
            <person name="Moustafa A."/>
            <person name="Platzer M."/>
            <person name="Groth M."/>
            <person name="Szafranski K."/>
            <person name="Schliwa M."/>
        </authorList>
    </citation>
    <scope>NUCLEOTIDE SEQUENCE [LARGE SCALE GENOMIC DNA]</scope>
</reference>
<dbReference type="AlphaFoldDB" id="X6LKT6"/>